<comment type="similarity">
    <text evidence="1">Belongs to the PITHD1 family.</text>
</comment>
<dbReference type="EMBL" id="JAWDEY010000022">
    <property type="protein sequence ID" value="KAK6588844.1"/>
    <property type="molecule type" value="Genomic_DNA"/>
</dbReference>
<organism evidence="3 4">
    <name type="scientific">Cryptosporidium xiaoi</name>
    <dbReference type="NCBI Taxonomy" id="659607"/>
    <lineage>
        <taxon>Eukaryota</taxon>
        <taxon>Sar</taxon>
        <taxon>Alveolata</taxon>
        <taxon>Apicomplexa</taxon>
        <taxon>Conoidasida</taxon>
        <taxon>Coccidia</taxon>
        <taxon>Eucoccidiorida</taxon>
        <taxon>Eimeriorina</taxon>
        <taxon>Cryptosporidiidae</taxon>
        <taxon>Cryptosporidium</taxon>
    </lineage>
</organism>
<dbReference type="Proteomes" id="UP001311799">
    <property type="component" value="Unassembled WGS sequence"/>
</dbReference>
<dbReference type="GO" id="GO:0005737">
    <property type="term" value="C:cytoplasm"/>
    <property type="evidence" value="ECO:0007669"/>
    <property type="project" value="UniProtKB-ARBA"/>
</dbReference>
<comment type="caution">
    <text evidence="3">The sequence shown here is derived from an EMBL/GenBank/DDBJ whole genome shotgun (WGS) entry which is preliminary data.</text>
</comment>
<dbReference type="SUPFAM" id="SSF49785">
    <property type="entry name" value="Galactose-binding domain-like"/>
    <property type="match status" value="1"/>
</dbReference>
<evidence type="ECO:0000259" key="2">
    <source>
        <dbReference type="PROSITE" id="PS51532"/>
    </source>
</evidence>
<dbReference type="PROSITE" id="PS51532">
    <property type="entry name" value="PITH"/>
    <property type="match status" value="1"/>
</dbReference>
<protein>
    <recommendedName>
        <fullName evidence="2">PITH domain-containing protein</fullName>
    </recommendedName>
</protein>
<feature type="domain" description="PITH" evidence="2">
    <location>
        <begin position="19"/>
        <end position="195"/>
    </location>
</feature>
<dbReference type="AlphaFoldDB" id="A0AAV9XXL9"/>
<evidence type="ECO:0000256" key="1">
    <source>
        <dbReference type="ARBA" id="ARBA00025788"/>
    </source>
</evidence>
<dbReference type="InterPro" id="IPR045099">
    <property type="entry name" value="PITH1-like"/>
</dbReference>
<dbReference type="Pfam" id="PF06201">
    <property type="entry name" value="PITH"/>
    <property type="match status" value="1"/>
</dbReference>
<keyword evidence="4" id="KW-1185">Reference proteome</keyword>
<accession>A0AAV9XXL9</accession>
<dbReference type="PANTHER" id="PTHR12175">
    <property type="entry name" value="AD039 HT014 THIOREDOXIN FAMILY TRP26"/>
    <property type="match status" value="1"/>
</dbReference>
<name>A0AAV9XXL9_9CRYT</name>
<evidence type="ECO:0000313" key="4">
    <source>
        <dbReference type="Proteomes" id="UP001311799"/>
    </source>
</evidence>
<dbReference type="Gene3D" id="2.60.120.470">
    <property type="entry name" value="PITH domain"/>
    <property type="match status" value="1"/>
</dbReference>
<dbReference type="InterPro" id="IPR037047">
    <property type="entry name" value="PITH_dom_sf"/>
</dbReference>
<sequence>MNINNEASNTRAMQLHRLNKNLTEKKNGSENVEINLKCNINFNESSLLNCRGELINLLNSVEESKDSIYSDVDEQIIIKFSFLEPVILSKFGVKALEIDECSNHREIEGSELSKPKTVKIYTNLPLIDFNEIDDFTPAYSRDFKECDLKEFTEFNLPGSKFHRVKHLTIFIQDNQDSKEKTYLNKIVLLGNIIPS</sequence>
<gene>
    <name evidence="3" type="ORF">RS030_2269</name>
</gene>
<dbReference type="InterPro" id="IPR008979">
    <property type="entry name" value="Galactose-bd-like_sf"/>
</dbReference>
<dbReference type="InterPro" id="IPR010400">
    <property type="entry name" value="PITH_dom"/>
</dbReference>
<evidence type="ECO:0000313" key="3">
    <source>
        <dbReference type="EMBL" id="KAK6588844.1"/>
    </source>
</evidence>
<reference evidence="3 4" key="1">
    <citation type="submission" date="2023-10" db="EMBL/GenBank/DDBJ databases">
        <title>Comparative genomics analysis reveals potential genetic determinants of host preference in Cryptosporidium xiaoi.</title>
        <authorList>
            <person name="Xiao L."/>
            <person name="Li J."/>
        </authorList>
    </citation>
    <scope>NUCLEOTIDE SEQUENCE [LARGE SCALE GENOMIC DNA]</scope>
    <source>
        <strain evidence="3 4">52996</strain>
    </source>
</reference>
<proteinExistence type="inferred from homology"/>